<keyword evidence="2" id="KW-1133">Transmembrane helix</keyword>
<dbReference type="Proteomes" id="UP000602653">
    <property type="component" value="Chromosome"/>
</dbReference>
<accession>A0ABX7IIZ3</accession>
<feature type="region of interest" description="Disordered" evidence="1">
    <location>
        <begin position="1"/>
        <end position="20"/>
    </location>
</feature>
<keyword evidence="2" id="KW-0472">Membrane</keyword>
<proteinExistence type="predicted"/>
<name>A0ABX7IIZ3_9ACTO</name>
<dbReference type="RefSeq" id="WP_204425856.1">
    <property type="nucleotide sequence ID" value="NZ_CP070228.1"/>
</dbReference>
<sequence length="50" mass="5479">MEKTTNLENGTSALEMQPQQDARTSNLWVFAGMGIGAILGLVAYVQHWIS</sequence>
<evidence type="ECO:0000256" key="1">
    <source>
        <dbReference type="SAM" id="MobiDB-lite"/>
    </source>
</evidence>
<keyword evidence="2" id="KW-0812">Transmembrane</keyword>
<evidence type="ECO:0000313" key="3">
    <source>
        <dbReference type="EMBL" id="QRV03082.1"/>
    </source>
</evidence>
<feature type="transmembrane region" description="Helical" evidence="2">
    <location>
        <begin position="27"/>
        <end position="45"/>
    </location>
</feature>
<evidence type="ECO:0000313" key="4">
    <source>
        <dbReference type="Proteomes" id="UP000602653"/>
    </source>
</evidence>
<reference evidence="3 4" key="1">
    <citation type="submission" date="2021-02" db="EMBL/GenBank/DDBJ databases">
        <title>Complete Genome Sequence of Arcanobacterium phocisimile strain DSM 26142T from a harbour seal.</title>
        <authorList>
            <person name="Borowiak M."/>
            <person name="Alssahen M."/>
            <person name="Malorny B."/>
            <person name="Laemmler C."/>
            <person name="Siebert U."/>
            <person name="Ploetz M."/>
            <person name="Abdulmawjood A."/>
        </authorList>
    </citation>
    <scope>NUCLEOTIDE SEQUENCE [LARGE SCALE GENOMIC DNA]</scope>
    <source>
        <strain evidence="3 4">DSM 26142</strain>
    </source>
</reference>
<gene>
    <name evidence="3" type="ORF">JTE88_05840</name>
</gene>
<dbReference type="EMBL" id="CP070228">
    <property type="protein sequence ID" value="QRV03082.1"/>
    <property type="molecule type" value="Genomic_DNA"/>
</dbReference>
<organism evidence="3 4">
    <name type="scientific">Arcanobacterium phocisimile</name>
    <dbReference type="NCBI Taxonomy" id="1302235"/>
    <lineage>
        <taxon>Bacteria</taxon>
        <taxon>Bacillati</taxon>
        <taxon>Actinomycetota</taxon>
        <taxon>Actinomycetes</taxon>
        <taxon>Actinomycetales</taxon>
        <taxon>Actinomycetaceae</taxon>
        <taxon>Arcanobacterium</taxon>
    </lineage>
</organism>
<evidence type="ECO:0000256" key="2">
    <source>
        <dbReference type="SAM" id="Phobius"/>
    </source>
</evidence>
<keyword evidence="4" id="KW-1185">Reference proteome</keyword>
<protein>
    <submittedName>
        <fullName evidence="3">Uncharacterized protein</fullName>
    </submittedName>
</protein>